<dbReference type="EMBL" id="AORZ01000148">
    <property type="protein sequence ID" value="EME97050.1"/>
    <property type="molecule type" value="Genomic_DNA"/>
</dbReference>
<protein>
    <submittedName>
        <fullName evidence="1">Uncharacterized protein</fullName>
    </submittedName>
</protein>
<reference evidence="1 2" key="1">
    <citation type="journal article" date="2013" name="Genome Announc.">
        <title>Whole-Genome Shotgun Assembly and Analysis of the Genome of Streptomyces mobaraensis DSM 40847, a Strain for Industrial Production of Microbial Transglutaminase.</title>
        <authorList>
            <person name="Yang H."/>
            <person name="He T."/>
            <person name="Wu W."/>
            <person name="Zhu W."/>
            <person name="Lu B."/>
            <person name="Sun W."/>
        </authorList>
    </citation>
    <scope>NUCLEOTIDE SEQUENCE [LARGE SCALE GENOMIC DNA]</scope>
    <source>
        <strain evidence="1 2">DSM 40847</strain>
    </source>
</reference>
<dbReference type="RefSeq" id="WP_004953518.1">
    <property type="nucleotide sequence ID" value="NZ_AORZ01000148.1"/>
</dbReference>
<dbReference type="eggNOG" id="ENOG5031YWU">
    <property type="taxonomic scope" value="Bacteria"/>
</dbReference>
<comment type="caution">
    <text evidence="1">The sequence shown here is derived from an EMBL/GenBank/DDBJ whole genome shotgun (WGS) entry which is preliminary data.</text>
</comment>
<evidence type="ECO:0000313" key="1">
    <source>
        <dbReference type="EMBL" id="EME97050.1"/>
    </source>
</evidence>
<gene>
    <name evidence="1" type="ORF">H340_28495</name>
</gene>
<proteinExistence type="predicted"/>
<dbReference type="Proteomes" id="UP000011740">
    <property type="component" value="Unassembled WGS sequence"/>
</dbReference>
<evidence type="ECO:0000313" key="2">
    <source>
        <dbReference type="Proteomes" id="UP000011740"/>
    </source>
</evidence>
<sequence>MERMRKLALALTAVGAVGLPMTTATTAHADIPSVQVAISTYYSDWVRVCGWNQYDNKVCYNHLDTPGSGYTKLSGWWWQKDSTVTITGTNSNTGAVRNMSCYIPKNTGNPYYCDGRSRKEL</sequence>
<organism evidence="1 2">
    <name type="scientific">Streptomyces mobaraensis (strain ATCC 29032 / DSM 40847 / JCM 4168 / NBRC 13819 / NCIMB 11159 / IPCR 16-22)</name>
    <dbReference type="NCBI Taxonomy" id="1223523"/>
    <lineage>
        <taxon>Bacteria</taxon>
        <taxon>Bacillati</taxon>
        <taxon>Actinomycetota</taxon>
        <taxon>Actinomycetes</taxon>
        <taxon>Kitasatosporales</taxon>
        <taxon>Streptomycetaceae</taxon>
        <taxon>Streptomyces</taxon>
    </lineage>
</organism>
<accession>M3BZ49</accession>
<name>M3BZ49_STRM1</name>
<dbReference type="PATRIC" id="fig|1223523.3.peg.5778"/>
<dbReference type="AlphaFoldDB" id="M3BZ49"/>